<evidence type="ECO:0000313" key="1">
    <source>
        <dbReference type="EMBL" id="TCN62736.1"/>
    </source>
</evidence>
<protein>
    <submittedName>
        <fullName evidence="1">PD-(D/E)XK nuclease superfamily protein</fullName>
    </submittedName>
</protein>
<gene>
    <name evidence="1" type="ORF">CLV25_11862</name>
</gene>
<name>A0A4R2E7H3_9BACT</name>
<dbReference type="Pfam" id="PF14281">
    <property type="entry name" value="PDDEXK_4"/>
    <property type="match status" value="1"/>
</dbReference>
<comment type="caution">
    <text evidence="1">The sequence shown here is derived from an EMBL/GenBank/DDBJ whole genome shotgun (WGS) entry which is preliminary data.</text>
</comment>
<dbReference type="EMBL" id="SLWB01000018">
    <property type="protein sequence ID" value="TCN62736.1"/>
    <property type="molecule type" value="Genomic_DNA"/>
</dbReference>
<dbReference type="Proteomes" id="UP000294830">
    <property type="component" value="Unassembled WGS sequence"/>
</dbReference>
<evidence type="ECO:0000313" key="2">
    <source>
        <dbReference type="Proteomes" id="UP000294830"/>
    </source>
</evidence>
<reference evidence="1 2" key="1">
    <citation type="submission" date="2019-03" db="EMBL/GenBank/DDBJ databases">
        <title>Genomic Encyclopedia of Archaeal and Bacterial Type Strains, Phase II (KMG-II): from individual species to whole genera.</title>
        <authorList>
            <person name="Goeker M."/>
        </authorList>
    </citation>
    <scope>NUCLEOTIDE SEQUENCE [LARGE SCALE GENOMIC DNA]</scope>
    <source>
        <strain evidence="1 2">RL-C</strain>
    </source>
</reference>
<keyword evidence="2" id="KW-1185">Reference proteome</keyword>
<dbReference type="AlphaFoldDB" id="A0A4R2E7H3"/>
<sequence>MEICGYPHYENVCSNILQFYLNPNNDHGLRDLVLSSLLKLIDTDFKFDNDFEEIKVYREYKTIKDNRLDLLILTENYAVGIENKIFHHLHNDLNDYMKTVESFCYNSRKPICIVLSLNKLTSKEDIEKLKINDFINVTYEHLFKNIKHNIGKYLSNSNISYINHFTDFIKSIENLTPKTMENKVLWTFFKNNSEAIQDLTDSFIEYKNSLNQKIYQLNDTISKNEFAPLADKQWIYKEPKLLVLVHDYTIKSKYKVSIDTYIGINGWEIQLFGRNNQSTDFIFNTMCKVNDFLPKPFENYERNNRLIYERFETDVDLSVIAKSLTDLLTRVENYKKRTDENNDI</sequence>
<organism evidence="1 2">
    <name type="scientific">Acetobacteroides hydrogenigenes</name>
    <dbReference type="NCBI Taxonomy" id="979970"/>
    <lineage>
        <taxon>Bacteria</taxon>
        <taxon>Pseudomonadati</taxon>
        <taxon>Bacteroidota</taxon>
        <taxon>Bacteroidia</taxon>
        <taxon>Bacteroidales</taxon>
        <taxon>Rikenellaceae</taxon>
        <taxon>Acetobacteroides</taxon>
    </lineage>
</organism>
<accession>A0A4R2E7H3</accession>
<dbReference type="InterPro" id="IPR029470">
    <property type="entry name" value="PDDEXK_4"/>
</dbReference>
<proteinExistence type="predicted"/>